<dbReference type="InterPro" id="IPR003601">
    <property type="entry name" value="Topo_IA_2"/>
</dbReference>
<dbReference type="Gene3D" id="1.10.460.10">
    <property type="entry name" value="Topoisomerase I, domain 2"/>
    <property type="match status" value="1"/>
</dbReference>
<gene>
    <name evidence="10 13" type="primary">topA</name>
    <name evidence="13" type="ORF">BABL1_gene_663</name>
</gene>
<dbReference type="NCBIfam" id="TIGR01051">
    <property type="entry name" value="topA_bact"/>
    <property type="match status" value="1"/>
</dbReference>
<dbReference type="Gene3D" id="3.30.65.10">
    <property type="entry name" value="Bacterial Topoisomerase I, domain 1"/>
    <property type="match status" value="3"/>
</dbReference>
<evidence type="ECO:0000313" key="13">
    <source>
        <dbReference type="EMBL" id="CDK30398.1"/>
    </source>
</evidence>
<keyword evidence="5" id="KW-0862">Zinc</keyword>
<dbReference type="HOGENOM" id="CLU_002929_4_3_7"/>
<dbReference type="Gene3D" id="3.40.50.140">
    <property type="match status" value="1"/>
</dbReference>
<dbReference type="Gene3D" id="1.10.290.10">
    <property type="entry name" value="Topoisomerase I, domain 4"/>
    <property type="match status" value="1"/>
</dbReference>
<evidence type="ECO:0000259" key="11">
    <source>
        <dbReference type="PROSITE" id="PS50880"/>
    </source>
</evidence>
<dbReference type="SUPFAM" id="SSF56712">
    <property type="entry name" value="Prokaryotic type I DNA topoisomerase"/>
    <property type="match status" value="1"/>
</dbReference>
<evidence type="ECO:0000313" key="14">
    <source>
        <dbReference type="Proteomes" id="UP000018769"/>
    </source>
</evidence>
<dbReference type="InterPro" id="IPR023405">
    <property type="entry name" value="Topo_IA_core_domain"/>
</dbReference>
<dbReference type="InterPro" id="IPR013826">
    <property type="entry name" value="Topo_IA_cen_sub3"/>
</dbReference>
<dbReference type="InterPro" id="IPR013825">
    <property type="entry name" value="Topo_IA_cen_sub2"/>
</dbReference>
<dbReference type="InterPro" id="IPR005733">
    <property type="entry name" value="TopoI_bac-type"/>
</dbReference>
<dbReference type="PANTHER" id="PTHR42785">
    <property type="entry name" value="DNA TOPOISOMERASE, TYPE IA, CORE"/>
    <property type="match status" value="1"/>
</dbReference>
<feature type="site" description="Interaction with DNA" evidence="10">
    <location>
        <position position="156"/>
    </location>
</feature>
<feature type="site" description="Interaction with DNA" evidence="10">
    <location>
        <position position="155"/>
    </location>
</feature>
<dbReference type="PRINTS" id="PR00417">
    <property type="entry name" value="PRTPISMRASEI"/>
</dbReference>
<dbReference type="InterPro" id="IPR006171">
    <property type="entry name" value="TOPRIM_dom"/>
</dbReference>
<dbReference type="SMART" id="SM00493">
    <property type="entry name" value="TOPRIM"/>
    <property type="match status" value="1"/>
</dbReference>
<dbReference type="SMART" id="SM00436">
    <property type="entry name" value="TOP1Bc"/>
    <property type="match status" value="1"/>
</dbReference>
<dbReference type="InterPro" id="IPR034149">
    <property type="entry name" value="TOPRIM_TopoI"/>
</dbReference>
<dbReference type="InterPro" id="IPR013824">
    <property type="entry name" value="Topo_IA_cen_sub1"/>
</dbReference>
<evidence type="ECO:0000256" key="1">
    <source>
        <dbReference type="ARBA" id="ARBA00000213"/>
    </source>
</evidence>
<evidence type="ECO:0000256" key="4">
    <source>
        <dbReference type="ARBA" id="ARBA00022771"/>
    </source>
</evidence>
<dbReference type="SUPFAM" id="SSF57783">
    <property type="entry name" value="Zinc beta-ribbon"/>
    <property type="match status" value="2"/>
</dbReference>
<comment type="similarity">
    <text evidence="2 10">Belongs to the type IA topoisomerase family.</text>
</comment>
<feature type="site" description="Interaction with DNA" evidence="10">
    <location>
        <position position="321"/>
    </location>
</feature>
<dbReference type="CDD" id="cd03363">
    <property type="entry name" value="TOPRIM_TopoIA_TopoI"/>
    <property type="match status" value="1"/>
</dbReference>
<evidence type="ECO:0000256" key="10">
    <source>
        <dbReference type="HAMAP-Rule" id="MF_00952"/>
    </source>
</evidence>
<keyword evidence="3" id="KW-0479">Metal-binding</keyword>
<feature type="active site" description="O-(5'-phospho-DNA)-tyrosine intermediate" evidence="10">
    <location>
        <position position="319"/>
    </location>
</feature>
<dbReference type="AlphaFoldDB" id="V6DHF8"/>
<dbReference type="InterPro" id="IPR028612">
    <property type="entry name" value="Topoisom_1_IA"/>
</dbReference>
<feature type="site" description="Interaction with DNA" evidence="10">
    <location>
        <position position="164"/>
    </location>
</feature>
<evidence type="ECO:0000256" key="9">
    <source>
        <dbReference type="ARBA" id="ARBA00023235"/>
    </source>
</evidence>
<dbReference type="CDD" id="cd00186">
    <property type="entry name" value="TOP1Ac"/>
    <property type="match status" value="1"/>
</dbReference>
<feature type="site" description="Interaction with DNA" evidence="10">
    <location>
        <position position="46"/>
    </location>
</feature>
<name>V6DHF8_9BACT</name>
<sequence length="766" mass="87499">MIKYFNYWGVSNKIMKKLLIVESPAKIKTISKFLGKDFKIVSTLGHIKDLPSKKLGVSFNGEIKIDYEVLEGKDKTISEIKKEAKNADEIFLAPDPDREGEIIAWHVEQELLKIVKDKSRIHRITFNEITKLAIEEAISNPSSVNLNKVNAQQARRVLDRLVGYEVSPVLWRKIAKGLSAGRVQSVALKLIVDREEEIVNFKPEEYWSIEVTFISKVDKKSITIIAPLVQINKKKPKIENKEKADKIVEEIKNHDYKIISIKDTNRLKNPLAPFMTSTLQQVAYNRLGFNVQKTMQIAQKLYEGVPLEDASTPIALITYMRTDSLRISDVAIKQTRKFITDTYSKEYLPPKANAYTKSGSAQDAHEAIRPIDITLTPEYVKKYVSSDQAKLYDLIWKRFVSCQMKPAQYAQRQVSIEGGPFIFKVTGSTLIFDGFLKVYNDTEDSQDSDEKDKKVTIPAEIEENMSLNKKDIDPKQHFTQAPPRFTEASLVKELEKEGIGRPSTYATILKTIQLRSYTTIDNKKRFVPTELGTVVTKMLSQNLSKIMDLKFTANMEKDLDKIANGELQRDNLINLFYNDFEKDLETFKGEDNKKIAQKTGMTCPKCATGELLIRFGKSGPFVGCNNYPECDFTSNFERLEDGTIRLIESELIVLEENCPKCEHKLRQLQGKYGKFIACSGYPKCNYVQQVKAGFNCPLCQTGDVIQRMFKGSRFWGCSNYPNCKFITSGETERISCSECKWPFLLKKLDKEGNPRFYCANKECKNK</sequence>
<dbReference type="InterPro" id="IPR013498">
    <property type="entry name" value="Topo_IA_Znf"/>
</dbReference>
<feature type="site" description="Interaction with DNA" evidence="10">
    <location>
        <position position="171"/>
    </location>
</feature>
<dbReference type="OrthoDB" id="9804262at2"/>
<evidence type="ECO:0000256" key="7">
    <source>
        <dbReference type="ARBA" id="ARBA00023029"/>
    </source>
</evidence>
<dbReference type="EC" id="5.6.2.1" evidence="10"/>
<evidence type="ECO:0000259" key="12">
    <source>
        <dbReference type="PROSITE" id="PS52039"/>
    </source>
</evidence>
<dbReference type="GO" id="GO:0003917">
    <property type="term" value="F:DNA topoisomerase type I (single strand cut, ATP-independent) activity"/>
    <property type="evidence" value="ECO:0007669"/>
    <property type="project" value="UniProtKB-UniRule"/>
</dbReference>
<keyword evidence="8 10" id="KW-0238">DNA-binding</keyword>
<keyword evidence="6" id="KW-0460">Magnesium</keyword>
<keyword evidence="7 10" id="KW-0799">Topoisomerase</keyword>
<evidence type="ECO:0000256" key="5">
    <source>
        <dbReference type="ARBA" id="ARBA00022833"/>
    </source>
</evidence>
<feature type="domain" description="Topo IA-type catalytic" evidence="12">
    <location>
        <begin position="145"/>
        <end position="584"/>
    </location>
</feature>
<dbReference type="InterPro" id="IPR013497">
    <property type="entry name" value="Topo_IA_cen"/>
</dbReference>
<dbReference type="GO" id="GO:0003677">
    <property type="term" value="F:DNA binding"/>
    <property type="evidence" value="ECO:0007669"/>
    <property type="project" value="UniProtKB-KW"/>
</dbReference>
<dbReference type="Gene3D" id="2.70.20.10">
    <property type="entry name" value="Topoisomerase I, domain 3"/>
    <property type="match status" value="1"/>
</dbReference>
<feature type="region of interest" description="Interaction with DNA" evidence="10">
    <location>
        <begin position="179"/>
        <end position="184"/>
    </location>
</feature>
<dbReference type="GO" id="GO:0005694">
    <property type="term" value="C:chromosome"/>
    <property type="evidence" value="ECO:0007669"/>
    <property type="project" value="InterPro"/>
</dbReference>
<evidence type="ECO:0000256" key="3">
    <source>
        <dbReference type="ARBA" id="ARBA00022723"/>
    </source>
</evidence>
<feature type="domain" description="Toprim" evidence="11">
    <location>
        <begin position="16"/>
        <end position="129"/>
    </location>
</feature>
<feature type="site" description="Interaction with DNA" evidence="10">
    <location>
        <position position="515"/>
    </location>
</feature>
<dbReference type="Pfam" id="PF01396">
    <property type="entry name" value="Zn_ribbon_Top1"/>
    <property type="match status" value="3"/>
</dbReference>
<feature type="site" description="Interaction with DNA" evidence="10">
    <location>
        <position position="159"/>
    </location>
</feature>
<comment type="function">
    <text evidence="10">Releases the supercoiling and torsional tension of DNA, which is introduced during the DNA replication and transcription, by transiently cleaving and rejoining one strand of the DNA duplex. Introduces a single-strand break via transesterification at a target site in duplex DNA. The scissile phosphodiester is attacked by the catalytic tyrosine of the enzyme, resulting in the formation of a DNA-(5'-phosphotyrosyl)-enzyme intermediate and the expulsion of a 3'-OH DNA strand. The free DNA strand then undergoes passage around the unbroken strand, thus removing DNA supercoils. Finally, in the religation step, the DNA 3'-OH attacks the covalent intermediate to expel the active-site tyrosine and restore the DNA phosphodiester backbone.</text>
</comment>
<keyword evidence="9 10" id="KW-0413">Isomerase</keyword>
<dbReference type="SMART" id="SM00437">
    <property type="entry name" value="TOP1Ac"/>
    <property type="match status" value="1"/>
</dbReference>
<keyword evidence="14" id="KW-1185">Reference proteome</keyword>
<accession>V6DHF8</accession>
<dbReference type="STRING" id="673862.BABL1_gene_663"/>
<dbReference type="EMBL" id="HG793133">
    <property type="protein sequence ID" value="CDK30398.1"/>
    <property type="molecule type" value="Genomic_DNA"/>
</dbReference>
<comment type="catalytic activity">
    <reaction evidence="1 10">
        <text>ATP-independent breakage of single-stranded DNA, followed by passage and rejoining.</text>
        <dbReference type="EC" id="5.6.2.1"/>
    </reaction>
</comment>
<protein>
    <recommendedName>
        <fullName evidence="10">DNA topoisomerase 1</fullName>
        <ecNumber evidence="10">5.6.2.1</ecNumber>
    </recommendedName>
    <alternativeName>
        <fullName evidence="10">DNA topoisomerase I</fullName>
    </alternativeName>
</protein>
<dbReference type="eggNOG" id="COG0550">
    <property type="taxonomic scope" value="Bacteria"/>
</dbReference>
<dbReference type="PATRIC" id="fig|673862.3.peg.284"/>
<dbReference type="PROSITE" id="PS52039">
    <property type="entry name" value="TOPO_IA_2"/>
    <property type="match status" value="1"/>
</dbReference>
<dbReference type="GO" id="GO:0006265">
    <property type="term" value="P:DNA topological change"/>
    <property type="evidence" value="ECO:0007669"/>
    <property type="project" value="UniProtKB-UniRule"/>
</dbReference>
<dbReference type="InterPro" id="IPR000380">
    <property type="entry name" value="Topo_IA"/>
</dbReference>
<dbReference type="GO" id="GO:0008270">
    <property type="term" value="F:zinc ion binding"/>
    <property type="evidence" value="ECO:0007669"/>
    <property type="project" value="UniProtKB-KW"/>
</dbReference>
<keyword evidence="4" id="KW-0863">Zinc-finger</keyword>
<evidence type="ECO:0000256" key="8">
    <source>
        <dbReference type="ARBA" id="ARBA00023125"/>
    </source>
</evidence>
<dbReference type="InterPro" id="IPR003602">
    <property type="entry name" value="Topo_IA_DNA-bd_dom"/>
</dbReference>
<dbReference type="HAMAP" id="MF_00952">
    <property type="entry name" value="Topoisom_1_prok"/>
    <property type="match status" value="1"/>
</dbReference>
<comment type="subunit">
    <text evidence="10">Monomer.</text>
</comment>
<dbReference type="Proteomes" id="UP000018769">
    <property type="component" value="Chromosome I"/>
</dbReference>
<dbReference type="KEGG" id="dpb:BABL1_gene_663"/>
<dbReference type="Pfam" id="PF01751">
    <property type="entry name" value="Toprim"/>
    <property type="match status" value="1"/>
</dbReference>
<evidence type="ECO:0000256" key="2">
    <source>
        <dbReference type="ARBA" id="ARBA00009446"/>
    </source>
</evidence>
<reference evidence="13 14" key="1">
    <citation type="journal article" date="2015" name="Biol. Direct">
        <title>Babela massiliensis, a representative of a widespread bacterial phylum with unusual adaptations to parasitism in amoebae.</title>
        <authorList>
            <person name="Pagnier I."/>
            <person name="Yutin N."/>
            <person name="Croce O."/>
            <person name="Makarova K.S."/>
            <person name="Wolf Y.I."/>
            <person name="Benamar S."/>
            <person name="Raoult D."/>
            <person name="Koonin E.V."/>
            <person name="La Scola B."/>
        </authorList>
    </citation>
    <scope>NUCLEOTIDE SEQUENCE [LARGE SCALE GENOMIC DNA]</scope>
    <source>
        <strain evidence="14">BABL1</strain>
    </source>
</reference>
<evidence type="ECO:0000256" key="6">
    <source>
        <dbReference type="ARBA" id="ARBA00022842"/>
    </source>
</evidence>
<organism evidence="13 14">
    <name type="scientific">Candidatus Babela massiliensis</name>
    <dbReference type="NCBI Taxonomy" id="673862"/>
    <lineage>
        <taxon>Bacteria</taxon>
        <taxon>Candidatus Babelota</taxon>
        <taxon>Candidatus Babeliae</taxon>
        <taxon>Candidatus Babeliales</taxon>
        <taxon>Candidatus Babeliaceae</taxon>
        <taxon>Candidatus Babela</taxon>
    </lineage>
</organism>
<dbReference type="PROSITE" id="PS50880">
    <property type="entry name" value="TOPRIM"/>
    <property type="match status" value="1"/>
</dbReference>
<dbReference type="PANTHER" id="PTHR42785:SF1">
    <property type="entry name" value="DNA TOPOISOMERASE"/>
    <property type="match status" value="1"/>
</dbReference>
<dbReference type="Pfam" id="PF01131">
    <property type="entry name" value="Topoisom_bac"/>
    <property type="match status" value="1"/>
</dbReference>
<proteinExistence type="inferred from homology"/>